<proteinExistence type="predicted"/>
<evidence type="ECO:0000256" key="12">
    <source>
        <dbReference type="ARBA" id="ARBA00022989"/>
    </source>
</evidence>
<dbReference type="InterPro" id="IPR011009">
    <property type="entry name" value="Kinase-like_dom_sf"/>
</dbReference>
<feature type="region of interest" description="Disordered" evidence="19">
    <location>
        <begin position="134"/>
        <end position="155"/>
    </location>
</feature>
<evidence type="ECO:0000256" key="18">
    <source>
        <dbReference type="PROSITE-ProRule" id="PRU10141"/>
    </source>
</evidence>
<dbReference type="Proteomes" id="UP001642360">
    <property type="component" value="Unassembled WGS sequence"/>
</dbReference>
<keyword evidence="23" id="KW-1185">Reference proteome</keyword>
<dbReference type="InterPro" id="IPR017441">
    <property type="entry name" value="Protein_kinase_ATP_BS"/>
</dbReference>
<feature type="domain" description="Protein kinase" evidence="20">
    <location>
        <begin position="174"/>
        <end position="482"/>
    </location>
</feature>
<keyword evidence="12" id="KW-1133">Transmembrane helix</keyword>
<keyword evidence="6" id="KW-0808">Transferase</keyword>
<evidence type="ECO:0000256" key="14">
    <source>
        <dbReference type="ARBA" id="ARBA00023170"/>
    </source>
</evidence>
<protein>
    <recommendedName>
        <fullName evidence="3">non-specific serine/threonine protein kinase</fullName>
        <ecNumber evidence="3">2.7.11.1</ecNumber>
    </recommendedName>
</protein>
<accession>A0ABC8STI9</accession>
<dbReference type="PANTHER" id="PTHR47989:SF58">
    <property type="entry name" value="PROTEIN KINASE DOMAIN-CONTAINING PROTEIN"/>
    <property type="match status" value="1"/>
</dbReference>
<evidence type="ECO:0000256" key="6">
    <source>
        <dbReference type="ARBA" id="ARBA00022679"/>
    </source>
</evidence>
<keyword evidence="9 18" id="KW-0547">Nucleotide-binding</keyword>
<comment type="caution">
    <text evidence="21">The sequence shown here is derived from an EMBL/GenBank/DDBJ whole genome shotgun (WGS) entry which is preliminary data.</text>
</comment>
<dbReference type="PANTHER" id="PTHR47989">
    <property type="entry name" value="OS01G0750732 PROTEIN"/>
    <property type="match status" value="1"/>
</dbReference>
<evidence type="ECO:0000313" key="22">
    <source>
        <dbReference type="EMBL" id="CAK9177191.1"/>
    </source>
</evidence>
<evidence type="ECO:0000313" key="23">
    <source>
        <dbReference type="Proteomes" id="UP001642360"/>
    </source>
</evidence>
<dbReference type="Pfam" id="PF19160">
    <property type="entry name" value="SPARK"/>
    <property type="match status" value="1"/>
</dbReference>
<dbReference type="FunFam" id="1.10.510.10:FF:000287">
    <property type="entry name" value="probable LRR receptor-like serine/threonine-protein kinase RKF3"/>
    <property type="match status" value="1"/>
</dbReference>
<keyword evidence="14" id="KW-0675">Receptor</keyword>
<keyword evidence="11 18" id="KW-0067">ATP-binding</keyword>
<comment type="catalytic activity">
    <reaction evidence="16">
        <text>L-threonyl-[protein] + ATP = O-phospho-L-threonyl-[protein] + ADP + H(+)</text>
        <dbReference type="Rhea" id="RHEA:46608"/>
        <dbReference type="Rhea" id="RHEA-COMP:11060"/>
        <dbReference type="Rhea" id="RHEA-COMP:11605"/>
        <dbReference type="ChEBI" id="CHEBI:15378"/>
        <dbReference type="ChEBI" id="CHEBI:30013"/>
        <dbReference type="ChEBI" id="CHEBI:30616"/>
        <dbReference type="ChEBI" id="CHEBI:61977"/>
        <dbReference type="ChEBI" id="CHEBI:456216"/>
        <dbReference type="EC" id="2.7.11.1"/>
    </reaction>
</comment>
<evidence type="ECO:0000256" key="8">
    <source>
        <dbReference type="ARBA" id="ARBA00022729"/>
    </source>
</evidence>
<evidence type="ECO:0000256" key="9">
    <source>
        <dbReference type="ARBA" id="ARBA00022741"/>
    </source>
</evidence>
<reference evidence="21 23" key="1">
    <citation type="submission" date="2024-02" db="EMBL/GenBank/DDBJ databases">
        <authorList>
            <person name="Vignale AGUSTIN F."/>
            <person name="Sosa J E."/>
            <person name="Modenutti C."/>
        </authorList>
    </citation>
    <scope>NUCLEOTIDE SEQUENCE [LARGE SCALE GENOMIC DNA]</scope>
</reference>
<dbReference type="EMBL" id="CAUOFW020003536">
    <property type="protein sequence ID" value="CAK9160522.1"/>
    <property type="molecule type" value="Genomic_DNA"/>
</dbReference>
<dbReference type="PROSITE" id="PS50011">
    <property type="entry name" value="PROTEIN_KINASE_DOM"/>
    <property type="match status" value="1"/>
</dbReference>
<dbReference type="InterPro" id="IPR000719">
    <property type="entry name" value="Prot_kinase_dom"/>
</dbReference>
<evidence type="ECO:0000259" key="20">
    <source>
        <dbReference type="PROSITE" id="PS50011"/>
    </source>
</evidence>
<evidence type="ECO:0000256" key="13">
    <source>
        <dbReference type="ARBA" id="ARBA00023136"/>
    </source>
</evidence>
<keyword evidence="8" id="KW-0732">Signal</keyword>
<evidence type="ECO:0000256" key="2">
    <source>
        <dbReference type="ARBA" id="ARBA00004479"/>
    </source>
</evidence>
<evidence type="ECO:0000256" key="1">
    <source>
        <dbReference type="ARBA" id="ARBA00004162"/>
    </source>
</evidence>
<evidence type="ECO:0000313" key="21">
    <source>
        <dbReference type="EMBL" id="CAK9160522.1"/>
    </source>
</evidence>
<evidence type="ECO:0000256" key="5">
    <source>
        <dbReference type="ARBA" id="ARBA00022527"/>
    </source>
</evidence>
<dbReference type="Gene3D" id="1.10.510.10">
    <property type="entry name" value="Transferase(Phosphotransferase) domain 1"/>
    <property type="match status" value="1"/>
</dbReference>
<evidence type="ECO:0000256" key="11">
    <source>
        <dbReference type="ARBA" id="ARBA00022840"/>
    </source>
</evidence>
<dbReference type="GO" id="GO:0004674">
    <property type="term" value="F:protein serine/threonine kinase activity"/>
    <property type="evidence" value="ECO:0007669"/>
    <property type="project" value="UniProtKB-KW"/>
</dbReference>
<dbReference type="Gene3D" id="3.30.200.20">
    <property type="entry name" value="Phosphorylase Kinase, domain 1"/>
    <property type="match status" value="1"/>
</dbReference>
<comment type="catalytic activity">
    <reaction evidence="17">
        <text>L-seryl-[protein] + ATP = O-phospho-L-seryl-[protein] + ADP + H(+)</text>
        <dbReference type="Rhea" id="RHEA:17989"/>
        <dbReference type="Rhea" id="RHEA-COMP:9863"/>
        <dbReference type="Rhea" id="RHEA-COMP:11604"/>
        <dbReference type="ChEBI" id="CHEBI:15378"/>
        <dbReference type="ChEBI" id="CHEBI:29999"/>
        <dbReference type="ChEBI" id="CHEBI:30616"/>
        <dbReference type="ChEBI" id="CHEBI:83421"/>
        <dbReference type="ChEBI" id="CHEBI:456216"/>
        <dbReference type="EC" id="2.7.11.1"/>
    </reaction>
</comment>
<dbReference type="AlphaFoldDB" id="A0ABC8STI9"/>
<gene>
    <name evidence="21" type="ORF">ILEXP_LOCUS29292</name>
    <name evidence="22" type="ORF">ILEXP_LOCUS47060</name>
</gene>
<keyword evidence="10" id="KW-0418">Kinase</keyword>
<dbReference type="Pfam" id="PF00069">
    <property type="entry name" value="Pkinase"/>
    <property type="match status" value="1"/>
</dbReference>
<sequence>MEFGFWTKLNSLSLPSNLTSLCFDPRQFVISPNICASIQNTQDWVSKVGPSTRLDSACNPDLSNLIACVAAGFQIQAELISIDGNRSHSLDCLYFTILYAAEIINQFGPESTGAISCILNLPLGSSKFFRRRNRRNKTEFDSGEEESGFRPRMRPNTGSIGFNIQELEKATDNFSEKNFIGKGGFGIVYKGSLPDGSMIVVKKIIESDNYQRNIEEFCNEVDIISNLRHRNLLPLRGFCIEEDENGHDQSQKYLVYDHMSNGNLHDHLFPSENDNGRISKKQPLTWPQRKSIILDVANRLAYLHYGVKPAIYHRNIKATNILLDADMRARVADFGLAKQSREEELSHLTTTRVAGTHGYLAPEYALCGHLSDKSDVYSFGVVVLEIMCGRKALDDSSSSSGSHQALVITDWAWSMVKAGKMKEALDDSLTRDGEYASADQLKGIMERFVLVGILCAHVTVSVRPTILDAIKMLEGDMEVPAVPDRPIPLEYKLDF</sequence>
<dbReference type="SUPFAM" id="SSF56112">
    <property type="entry name" value="Protein kinase-like (PK-like)"/>
    <property type="match status" value="1"/>
</dbReference>
<keyword evidence="5" id="KW-0723">Serine/threonine-protein kinase</keyword>
<dbReference type="FunFam" id="3.30.200.20:FF:000542">
    <property type="entry name" value="Receptor-like serine/threonine-protein kinase At4g25390"/>
    <property type="match status" value="1"/>
</dbReference>
<evidence type="ECO:0000256" key="4">
    <source>
        <dbReference type="ARBA" id="ARBA00022475"/>
    </source>
</evidence>
<evidence type="ECO:0000256" key="3">
    <source>
        <dbReference type="ARBA" id="ARBA00012513"/>
    </source>
</evidence>
<dbReference type="InterPro" id="IPR043891">
    <property type="entry name" value="SPARK"/>
</dbReference>
<keyword evidence="15" id="KW-0325">Glycoprotein</keyword>
<organism evidence="21 23">
    <name type="scientific">Ilex paraguariensis</name>
    <name type="common">yerba mate</name>
    <dbReference type="NCBI Taxonomy" id="185542"/>
    <lineage>
        <taxon>Eukaryota</taxon>
        <taxon>Viridiplantae</taxon>
        <taxon>Streptophyta</taxon>
        <taxon>Embryophyta</taxon>
        <taxon>Tracheophyta</taxon>
        <taxon>Spermatophyta</taxon>
        <taxon>Magnoliopsida</taxon>
        <taxon>eudicotyledons</taxon>
        <taxon>Gunneridae</taxon>
        <taxon>Pentapetalae</taxon>
        <taxon>asterids</taxon>
        <taxon>campanulids</taxon>
        <taxon>Aquifoliales</taxon>
        <taxon>Aquifoliaceae</taxon>
        <taxon>Ilex</taxon>
    </lineage>
</organism>
<keyword evidence="13" id="KW-0472">Membrane</keyword>
<dbReference type="GO" id="GO:0005886">
    <property type="term" value="C:plasma membrane"/>
    <property type="evidence" value="ECO:0007669"/>
    <property type="project" value="UniProtKB-SubCell"/>
</dbReference>
<dbReference type="GO" id="GO:0005524">
    <property type="term" value="F:ATP binding"/>
    <property type="evidence" value="ECO:0007669"/>
    <property type="project" value="UniProtKB-UniRule"/>
</dbReference>
<name>A0ABC8STI9_9AQUA</name>
<evidence type="ECO:0000256" key="17">
    <source>
        <dbReference type="ARBA" id="ARBA00048679"/>
    </source>
</evidence>
<dbReference type="EC" id="2.7.11.1" evidence="3"/>
<evidence type="ECO:0000256" key="10">
    <source>
        <dbReference type="ARBA" id="ARBA00022777"/>
    </source>
</evidence>
<dbReference type="EMBL" id="CAUOFW020006991">
    <property type="protein sequence ID" value="CAK9177191.1"/>
    <property type="molecule type" value="Genomic_DNA"/>
</dbReference>
<feature type="binding site" evidence="18">
    <location>
        <position position="203"/>
    </location>
    <ligand>
        <name>ATP</name>
        <dbReference type="ChEBI" id="CHEBI:30616"/>
    </ligand>
</feature>
<evidence type="ECO:0000256" key="7">
    <source>
        <dbReference type="ARBA" id="ARBA00022692"/>
    </source>
</evidence>
<keyword evidence="4" id="KW-1003">Cell membrane</keyword>
<evidence type="ECO:0000256" key="19">
    <source>
        <dbReference type="SAM" id="MobiDB-lite"/>
    </source>
</evidence>
<evidence type="ECO:0000256" key="16">
    <source>
        <dbReference type="ARBA" id="ARBA00047899"/>
    </source>
</evidence>
<comment type="subcellular location">
    <subcellularLocation>
        <location evidence="1">Cell membrane</location>
        <topology evidence="1">Single-pass membrane protein</topology>
    </subcellularLocation>
    <subcellularLocation>
        <location evidence="2">Membrane</location>
        <topology evidence="2">Single-pass type I membrane protein</topology>
    </subcellularLocation>
</comment>
<evidence type="ECO:0000256" key="15">
    <source>
        <dbReference type="ARBA" id="ARBA00023180"/>
    </source>
</evidence>
<keyword evidence="7" id="KW-0812">Transmembrane</keyword>
<dbReference type="PROSITE" id="PS00107">
    <property type="entry name" value="PROTEIN_KINASE_ATP"/>
    <property type="match status" value="1"/>
</dbReference>